<dbReference type="RefSeq" id="WP_269037196.1">
    <property type="nucleotide sequence ID" value="NZ_CP114040.1"/>
</dbReference>
<keyword evidence="2" id="KW-1185">Reference proteome</keyword>
<evidence type="ECO:0000313" key="1">
    <source>
        <dbReference type="EMBL" id="WAS94861.1"/>
    </source>
</evidence>
<evidence type="ECO:0000313" key="2">
    <source>
        <dbReference type="Proteomes" id="UP001164459"/>
    </source>
</evidence>
<organism evidence="1 2">
    <name type="scientific">Nannocystis punicea</name>
    <dbReference type="NCBI Taxonomy" id="2995304"/>
    <lineage>
        <taxon>Bacteria</taxon>
        <taxon>Pseudomonadati</taxon>
        <taxon>Myxococcota</taxon>
        <taxon>Polyangia</taxon>
        <taxon>Nannocystales</taxon>
        <taxon>Nannocystaceae</taxon>
        <taxon>Nannocystis</taxon>
    </lineage>
</organism>
<gene>
    <name evidence="1" type="ORF">O0S08_01760</name>
</gene>
<reference evidence="1" key="1">
    <citation type="submission" date="2022-11" db="EMBL/GenBank/DDBJ databases">
        <title>Minimal conservation of predation-associated metabolite biosynthetic gene clusters underscores biosynthetic potential of Myxococcota including descriptions for ten novel species: Archangium lansinium sp. nov., Myxococcus landrumus sp. nov., Nannocystis bai.</title>
        <authorList>
            <person name="Ahearne A."/>
            <person name="Stevens C."/>
            <person name="Dowd S."/>
        </authorList>
    </citation>
    <scope>NUCLEOTIDE SEQUENCE</scope>
    <source>
        <strain evidence="1">Fl3</strain>
    </source>
</reference>
<dbReference type="EMBL" id="CP114040">
    <property type="protein sequence ID" value="WAS94861.1"/>
    <property type="molecule type" value="Genomic_DNA"/>
</dbReference>
<accession>A0ABY7H6F5</accession>
<proteinExistence type="predicted"/>
<name>A0ABY7H6F5_9BACT</name>
<dbReference type="Proteomes" id="UP001164459">
    <property type="component" value="Chromosome"/>
</dbReference>
<sequence>MHKWVWGKGDARLTIEVFVSSEGPLAARRRLVKLATSSTMAIVPYVRGPADLGDVSTIFTIPPKSARLIWAYKNVCVTIKAHEAPGIDVTKIAGALQEHLASHVVPRIDEVVPRIEHVELSAKKVQVHEPLTIRIRMRKEDLARDLLVDITDSNFALRFGGNLGLVTTVSADTPGPRKLTILVTDKSTLLSAWATVTLEVTPPIEDPSPDHD</sequence>
<protein>
    <submittedName>
        <fullName evidence="1">Uncharacterized protein</fullName>
    </submittedName>
</protein>